<name>A0A9N7YSF7_PLEPL</name>
<dbReference type="Proteomes" id="UP001153269">
    <property type="component" value="Unassembled WGS sequence"/>
</dbReference>
<accession>A0A9N7YSF7</accession>
<organism evidence="4 5">
    <name type="scientific">Pleuronectes platessa</name>
    <name type="common">European plaice</name>
    <dbReference type="NCBI Taxonomy" id="8262"/>
    <lineage>
        <taxon>Eukaryota</taxon>
        <taxon>Metazoa</taxon>
        <taxon>Chordata</taxon>
        <taxon>Craniata</taxon>
        <taxon>Vertebrata</taxon>
        <taxon>Euteleostomi</taxon>
        <taxon>Actinopterygii</taxon>
        <taxon>Neopterygii</taxon>
        <taxon>Teleostei</taxon>
        <taxon>Neoteleostei</taxon>
        <taxon>Acanthomorphata</taxon>
        <taxon>Carangaria</taxon>
        <taxon>Pleuronectiformes</taxon>
        <taxon>Pleuronectoidei</taxon>
        <taxon>Pleuronectidae</taxon>
        <taxon>Pleuronectes</taxon>
    </lineage>
</organism>
<evidence type="ECO:0000259" key="3">
    <source>
        <dbReference type="Pfam" id="PF00048"/>
    </source>
</evidence>
<dbReference type="Gene3D" id="2.40.50.40">
    <property type="match status" value="1"/>
</dbReference>
<sequence>MALSQRSGILQLFVAAAVCIQLYQAHDFFGRCSCSSSIKFTKGNMSDFQVLENQPGCDRTELIVTMTGPDNSTELLCLDTQGRMAQAFLKCWQRINKDNSRKMECINKKRKAE</sequence>
<keyword evidence="5" id="KW-1185">Reference proteome</keyword>
<feature type="signal peptide" evidence="2">
    <location>
        <begin position="1"/>
        <end position="25"/>
    </location>
</feature>
<keyword evidence="1" id="KW-0202">Cytokine</keyword>
<dbReference type="AlphaFoldDB" id="A0A9N7YSF7"/>
<reference evidence="4" key="1">
    <citation type="submission" date="2020-03" db="EMBL/GenBank/DDBJ databases">
        <authorList>
            <person name="Weist P."/>
        </authorList>
    </citation>
    <scope>NUCLEOTIDE SEQUENCE</scope>
</reference>
<evidence type="ECO:0000256" key="2">
    <source>
        <dbReference type="SAM" id="SignalP"/>
    </source>
</evidence>
<comment type="caution">
    <text evidence="4">The sequence shown here is derived from an EMBL/GenBank/DDBJ whole genome shotgun (WGS) entry which is preliminary data.</text>
</comment>
<dbReference type="GO" id="GO:0005615">
    <property type="term" value="C:extracellular space"/>
    <property type="evidence" value="ECO:0007669"/>
    <property type="project" value="UniProtKB-KW"/>
</dbReference>
<dbReference type="GO" id="GO:0008009">
    <property type="term" value="F:chemokine activity"/>
    <property type="evidence" value="ECO:0007669"/>
    <property type="project" value="InterPro"/>
</dbReference>
<evidence type="ECO:0000313" key="4">
    <source>
        <dbReference type="EMBL" id="CAB1435253.1"/>
    </source>
</evidence>
<dbReference type="InterPro" id="IPR001811">
    <property type="entry name" value="Chemokine_IL8-like_dom"/>
</dbReference>
<dbReference type="InterPro" id="IPR036048">
    <property type="entry name" value="Interleukin_8-like_sf"/>
</dbReference>
<dbReference type="SUPFAM" id="SSF54117">
    <property type="entry name" value="Interleukin 8-like chemokines"/>
    <property type="match status" value="1"/>
</dbReference>
<evidence type="ECO:0000256" key="1">
    <source>
        <dbReference type="ARBA" id="ARBA00022514"/>
    </source>
</evidence>
<gene>
    <name evidence="4" type="ORF">PLEPLA_LOCUS23347</name>
</gene>
<proteinExistence type="predicted"/>
<keyword evidence="2" id="KW-0732">Signal</keyword>
<dbReference type="OrthoDB" id="8460355at2759"/>
<evidence type="ECO:0000313" key="5">
    <source>
        <dbReference type="Proteomes" id="UP001153269"/>
    </source>
</evidence>
<dbReference type="Pfam" id="PF00048">
    <property type="entry name" value="IL8"/>
    <property type="match status" value="1"/>
</dbReference>
<feature type="domain" description="Chemokine interleukin-8-like" evidence="3">
    <location>
        <begin position="31"/>
        <end position="92"/>
    </location>
</feature>
<dbReference type="EMBL" id="CADEAL010001754">
    <property type="protein sequence ID" value="CAB1435253.1"/>
    <property type="molecule type" value="Genomic_DNA"/>
</dbReference>
<feature type="chain" id="PRO_5040240617" description="Chemokine interleukin-8-like domain-containing protein" evidence="2">
    <location>
        <begin position="26"/>
        <end position="113"/>
    </location>
</feature>
<protein>
    <recommendedName>
        <fullName evidence="3">Chemokine interleukin-8-like domain-containing protein</fullName>
    </recommendedName>
</protein>
<dbReference type="GO" id="GO:0006955">
    <property type="term" value="P:immune response"/>
    <property type="evidence" value="ECO:0007669"/>
    <property type="project" value="InterPro"/>
</dbReference>